<feature type="domain" description="PPM-type phosphatase" evidence="1">
    <location>
        <begin position="36"/>
        <end position="267"/>
    </location>
</feature>
<dbReference type="SUPFAM" id="SSF81606">
    <property type="entry name" value="PP2C-like"/>
    <property type="match status" value="1"/>
</dbReference>
<name>A0A4Y4B3U9_MICMQ</name>
<dbReference type="PANTHER" id="PTHR47992">
    <property type="entry name" value="PROTEIN PHOSPHATASE"/>
    <property type="match status" value="1"/>
</dbReference>
<dbReference type="SMART" id="SM00332">
    <property type="entry name" value="PP2Cc"/>
    <property type="match status" value="1"/>
</dbReference>
<proteinExistence type="predicted"/>
<dbReference type="Gene3D" id="3.60.40.10">
    <property type="entry name" value="PPM-type phosphatase domain"/>
    <property type="match status" value="1"/>
</dbReference>
<accession>A0A4Y4B3U9</accession>
<evidence type="ECO:0000313" key="2">
    <source>
        <dbReference type="EMBL" id="GEC75245.1"/>
    </source>
</evidence>
<dbReference type="Proteomes" id="UP000317410">
    <property type="component" value="Unassembled WGS sequence"/>
</dbReference>
<dbReference type="CDD" id="cd00143">
    <property type="entry name" value="PP2Cc"/>
    <property type="match status" value="1"/>
</dbReference>
<reference evidence="2 3" key="1">
    <citation type="submission" date="2019-06" db="EMBL/GenBank/DDBJ databases">
        <title>Whole genome shotgun sequence of Microbacterium liquefaciens NBRC 15037.</title>
        <authorList>
            <person name="Hosoyama A."/>
            <person name="Uohara A."/>
            <person name="Ohji S."/>
            <person name="Ichikawa N."/>
        </authorList>
    </citation>
    <scope>NUCLEOTIDE SEQUENCE [LARGE SCALE GENOMIC DNA]</scope>
    <source>
        <strain evidence="2 3">NBRC 15037</strain>
    </source>
</reference>
<dbReference type="GO" id="GO:0004722">
    <property type="term" value="F:protein serine/threonine phosphatase activity"/>
    <property type="evidence" value="ECO:0007669"/>
    <property type="project" value="InterPro"/>
</dbReference>
<dbReference type="InterPro" id="IPR001932">
    <property type="entry name" value="PPM-type_phosphatase-like_dom"/>
</dbReference>
<gene>
    <name evidence="2" type="ORF">MLI01_13900</name>
</gene>
<evidence type="ECO:0000313" key="3">
    <source>
        <dbReference type="Proteomes" id="UP000317410"/>
    </source>
</evidence>
<dbReference type="PROSITE" id="PS51746">
    <property type="entry name" value="PPM_2"/>
    <property type="match status" value="1"/>
</dbReference>
<dbReference type="Pfam" id="PF13672">
    <property type="entry name" value="PP2C_2"/>
    <property type="match status" value="1"/>
</dbReference>
<sequence>MSILRPSDPPQAYRRQHVAETKTHRITVAQRPLLLSWSGITDQGRRRETNQDAFLADYPLFIVADGMGGHAGGEIASQSTVARLQAVVSSGKVDGPSIENALELAVGDIADHPETTDEGTGTTLTGVYFDSDGDESHWIALNIGDSRVYLLRDDRLVQITTDHSVVQELITAGKLSPEEAEGHPYSNVITRAVGASELTAPDYVSIDVRAGDRFVICSDGLTKELTDYGIQHFLREHDDPGAAADAMLAAALENGGRDNVTLIIVQVTAEDDSSSPIENTAE</sequence>
<dbReference type="SMART" id="SM00331">
    <property type="entry name" value="PP2C_SIG"/>
    <property type="match status" value="1"/>
</dbReference>
<evidence type="ECO:0000259" key="1">
    <source>
        <dbReference type="PROSITE" id="PS51746"/>
    </source>
</evidence>
<comment type="caution">
    <text evidence="2">The sequence shown here is derived from an EMBL/GenBank/DDBJ whole genome shotgun (WGS) entry which is preliminary data.</text>
</comment>
<dbReference type="AlphaFoldDB" id="A0A4Y4B3U9"/>
<dbReference type="InterPro" id="IPR015655">
    <property type="entry name" value="PP2C"/>
</dbReference>
<dbReference type="InterPro" id="IPR036457">
    <property type="entry name" value="PPM-type-like_dom_sf"/>
</dbReference>
<protein>
    <submittedName>
        <fullName evidence="2">Serine/threonine protein phosphatase</fullName>
    </submittedName>
</protein>
<dbReference type="EMBL" id="BJNQ01000007">
    <property type="protein sequence ID" value="GEC75245.1"/>
    <property type="molecule type" value="Genomic_DNA"/>
</dbReference>
<organism evidence="2 3">
    <name type="scientific">Microbacterium maritypicum</name>
    <name type="common">Microbacterium liquefaciens</name>
    <dbReference type="NCBI Taxonomy" id="33918"/>
    <lineage>
        <taxon>Bacteria</taxon>
        <taxon>Bacillati</taxon>
        <taxon>Actinomycetota</taxon>
        <taxon>Actinomycetes</taxon>
        <taxon>Micrococcales</taxon>
        <taxon>Microbacteriaceae</taxon>
        <taxon>Microbacterium</taxon>
    </lineage>
</organism>